<keyword evidence="2" id="KW-1185">Reference proteome</keyword>
<comment type="caution">
    <text evidence="1">The sequence shown here is derived from an EMBL/GenBank/DDBJ whole genome shotgun (WGS) entry which is preliminary data.</text>
</comment>
<reference evidence="1 2" key="1">
    <citation type="submission" date="2024-01" db="EMBL/GenBank/DDBJ databases">
        <title>The genomes of 5 underutilized Papilionoideae crops provide insights into root nodulation and disease resistanc.</title>
        <authorList>
            <person name="Yuan L."/>
        </authorList>
    </citation>
    <scope>NUCLEOTIDE SEQUENCE [LARGE SCALE GENOMIC DNA]</scope>
    <source>
        <strain evidence="1">ZHUSHIDOU_FW_LH</strain>
        <tissue evidence="1">Leaf</tissue>
    </source>
</reference>
<dbReference type="Proteomes" id="UP001372338">
    <property type="component" value="Unassembled WGS sequence"/>
</dbReference>
<name>A0AAN9FD30_CROPI</name>
<dbReference type="AlphaFoldDB" id="A0AAN9FD30"/>
<gene>
    <name evidence="1" type="ORF">RIF29_15203</name>
</gene>
<organism evidence="1 2">
    <name type="scientific">Crotalaria pallida</name>
    <name type="common">Smooth rattlebox</name>
    <name type="synonym">Crotalaria striata</name>
    <dbReference type="NCBI Taxonomy" id="3830"/>
    <lineage>
        <taxon>Eukaryota</taxon>
        <taxon>Viridiplantae</taxon>
        <taxon>Streptophyta</taxon>
        <taxon>Embryophyta</taxon>
        <taxon>Tracheophyta</taxon>
        <taxon>Spermatophyta</taxon>
        <taxon>Magnoliopsida</taxon>
        <taxon>eudicotyledons</taxon>
        <taxon>Gunneridae</taxon>
        <taxon>Pentapetalae</taxon>
        <taxon>rosids</taxon>
        <taxon>fabids</taxon>
        <taxon>Fabales</taxon>
        <taxon>Fabaceae</taxon>
        <taxon>Papilionoideae</taxon>
        <taxon>50 kb inversion clade</taxon>
        <taxon>genistoids sensu lato</taxon>
        <taxon>core genistoids</taxon>
        <taxon>Crotalarieae</taxon>
        <taxon>Crotalaria</taxon>
    </lineage>
</organism>
<protein>
    <submittedName>
        <fullName evidence="1">Uncharacterized protein</fullName>
    </submittedName>
</protein>
<dbReference type="EMBL" id="JAYWIO010000003">
    <property type="protein sequence ID" value="KAK7274127.1"/>
    <property type="molecule type" value="Genomic_DNA"/>
</dbReference>
<evidence type="ECO:0000313" key="2">
    <source>
        <dbReference type="Proteomes" id="UP001372338"/>
    </source>
</evidence>
<proteinExistence type="predicted"/>
<accession>A0AAN9FD30</accession>
<evidence type="ECO:0000313" key="1">
    <source>
        <dbReference type="EMBL" id="KAK7274127.1"/>
    </source>
</evidence>
<sequence length="75" mass="8129">MDDSNLVAARVMNKNLTGVIFLDCGSDMRSSHKVPGNLGMRKGKLGSGFGSDMRSSHRKQFDLVGFNSSIGLLRL</sequence>